<sequence length="116" mass="13492">MHLRCLNAIPIILSLVLNLNKSNPHFSEEGKREERDEGSVGEGGGRDAIWEGKQEEIYECGRRDGREEIQLYLKIEEFTWCGKIDGLKNTYTQKLNIEDTQIFNEMEKFLLNELCI</sequence>
<keyword evidence="3" id="KW-1185">Reference proteome</keyword>
<name>A0A9N8V3J5_9GLOM</name>
<accession>A0A9N8V3J5</accession>
<gene>
    <name evidence="2" type="ORF">DEBURN_LOCUS1070</name>
</gene>
<evidence type="ECO:0000313" key="2">
    <source>
        <dbReference type="EMBL" id="CAG8436846.1"/>
    </source>
</evidence>
<dbReference type="EMBL" id="CAJVPK010000041">
    <property type="protein sequence ID" value="CAG8436846.1"/>
    <property type="molecule type" value="Genomic_DNA"/>
</dbReference>
<dbReference type="Proteomes" id="UP000789706">
    <property type="component" value="Unassembled WGS sequence"/>
</dbReference>
<reference evidence="2" key="1">
    <citation type="submission" date="2021-06" db="EMBL/GenBank/DDBJ databases">
        <authorList>
            <person name="Kallberg Y."/>
            <person name="Tangrot J."/>
            <person name="Rosling A."/>
        </authorList>
    </citation>
    <scope>NUCLEOTIDE SEQUENCE</scope>
    <source>
        <strain evidence="2">AZ414A</strain>
    </source>
</reference>
<feature type="compositionally biased region" description="Basic and acidic residues" evidence="1">
    <location>
        <begin position="26"/>
        <end position="48"/>
    </location>
</feature>
<feature type="region of interest" description="Disordered" evidence="1">
    <location>
        <begin position="23"/>
        <end position="48"/>
    </location>
</feature>
<organism evidence="2 3">
    <name type="scientific">Diversispora eburnea</name>
    <dbReference type="NCBI Taxonomy" id="1213867"/>
    <lineage>
        <taxon>Eukaryota</taxon>
        <taxon>Fungi</taxon>
        <taxon>Fungi incertae sedis</taxon>
        <taxon>Mucoromycota</taxon>
        <taxon>Glomeromycotina</taxon>
        <taxon>Glomeromycetes</taxon>
        <taxon>Diversisporales</taxon>
        <taxon>Diversisporaceae</taxon>
        <taxon>Diversispora</taxon>
    </lineage>
</organism>
<protein>
    <submittedName>
        <fullName evidence="2">8052_t:CDS:1</fullName>
    </submittedName>
</protein>
<dbReference type="AlphaFoldDB" id="A0A9N8V3J5"/>
<comment type="caution">
    <text evidence="2">The sequence shown here is derived from an EMBL/GenBank/DDBJ whole genome shotgun (WGS) entry which is preliminary data.</text>
</comment>
<evidence type="ECO:0000256" key="1">
    <source>
        <dbReference type="SAM" id="MobiDB-lite"/>
    </source>
</evidence>
<evidence type="ECO:0000313" key="3">
    <source>
        <dbReference type="Proteomes" id="UP000789706"/>
    </source>
</evidence>
<proteinExistence type="predicted"/>